<proteinExistence type="predicted"/>
<evidence type="ECO:0000313" key="2">
    <source>
        <dbReference type="EMBL" id="UZP75086.1"/>
    </source>
</evidence>
<feature type="transmembrane region" description="Helical" evidence="1">
    <location>
        <begin position="12"/>
        <end position="30"/>
    </location>
</feature>
<organism evidence="2 3">
    <name type="scientific">Candidatus Paraluminiphilus aquimaris</name>
    <dbReference type="NCBI Taxonomy" id="2518994"/>
    <lineage>
        <taxon>Bacteria</taxon>
        <taxon>Pseudomonadati</taxon>
        <taxon>Pseudomonadota</taxon>
        <taxon>Gammaproteobacteria</taxon>
        <taxon>Cellvibrionales</taxon>
        <taxon>Halieaceae</taxon>
        <taxon>Candidatus Paraluminiphilus</taxon>
    </lineage>
</organism>
<name>A0ABY6Q8T2_9GAMM</name>
<keyword evidence="1" id="KW-1133">Transmembrane helix</keyword>
<evidence type="ECO:0000256" key="1">
    <source>
        <dbReference type="SAM" id="Phobius"/>
    </source>
</evidence>
<gene>
    <name evidence="2" type="ORF">E0F26_10210</name>
</gene>
<accession>A0ABY6Q8T2</accession>
<keyword evidence="1" id="KW-0472">Membrane</keyword>
<keyword evidence="1" id="KW-0812">Transmembrane</keyword>
<reference evidence="2 3" key="1">
    <citation type="submission" date="2019-02" db="EMBL/GenBank/DDBJ databases">
        <title>Halieaceae_genomes.</title>
        <authorList>
            <person name="Li S.-H."/>
        </authorList>
    </citation>
    <scope>NUCLEOTIDE SEQUENCE [LARGE SCALE GENOMIC DNA]</scope>
    <source>
        <strain evidence="2 3">JH123</strain>
    </source>
</reference>
<dbReference type="RefSeq" id="WP_279241558.1">
    <property type="nucleotide sequence ID" value="NZ_CP036501.1"/>
</dbReference>
<dbReference type="Proteomes" id="UP001317963">
    <property type="component" value="Chromosome"/>
</dbReference>
<protein>
    <submittedName>
        <fullName evidence="2">Uncharacterized protein</fullName>
    </submittedName>
</protein>
<evidence type="ECO:0000313" key="3">
    <source>
        <dbReference type="Proteomes" id="UP001317963"/>
    </source>
</evidence>
<sequence length="77" mass="8556">MTSETTLKEVLILMTLIAIIAIAGSGLIVLPTSRENCEASAERRKLECIASGQAVAECHSQYELEKDNRCQANLRYW</sequence>
<keyword evidence="3" id="KW-1185">Reference proteome</keyword>
<dbReference type="EMBL" id="CP036501">
    <property type="protein sequence ID" value="UZP75086.1"/>
    <property type="molecule type" value="Genomic_DNA"/>
</dbReference>